<evidence type="ECO:0000256" key="6">
    <source>
        <dbReference type="ARBA" id="ARBA00013647"/>
    </source>
</evidence>
<dbReference type="GO" id="GO:0050334">
    <property type="term" value="F:thiaminase activity"/>
    <property type="evidence" value="ECO:0007669"/>
    <property type="project" value="UniProtKB-UniRule"/>
</dbReference>
<accession>A0A923J004</accession>
<protein>
    <recommendedName>
        <fullName evidence="6 9">Aminopyrimidine aminohydrolase</fullName>
        <ecNumber evidence="5 9">3.5.99.2</ecNumber>
    </recommendedName>
</protein>
<dbReference type="AlphaFoldDB" id="A0A923J004"/>
<dbReference type="Pfam" id="PF03070">
    <property type="entry name" value="TENA_THI-4"/>
    <property type="match status" value="1"/>
</dbReference>
<comment type="subunit">
    <text evidence="4">Homotetramer.</text>
</comment>
<dbReference type="Gene3D" id="1.20.910.10">
    <property type="entry name" value="Heme oxygenase-like"/>
    <property type="match status" value="1"/>
</dbReference>
<dbReference type="EMBL" id="JAAZWO010000008">
    <property type="protein sequence ID" value="MBC2397826.1"/>
    <property type="molecule type" value="Genomic_DNA"/>
</dbReference>
<dbReference type="NCBIfam" id="TIGR04306">
    <property type="entry name" value="salvage_TenA"/>
    <property type="match status" value="1"/>
</dbReference>
<evidence type="ECO:0000256" key="4">
    <source>
        <dbReference type="ARBA" id="ARBA00011881"/>
    </source>
</evidence>
<evidence type="ECO:0000256" key="3">
    <source>
        <dbReference type="ARBA" id="ARBA00010264"/>
    </source>
</evidence>
<comment type="function">
    <text evidence="9">Catalyzes an amino-pyrimidine hydrolysis reaction at the C5' of the pyrimidine moiety of thiamine compounds, a reaction that is part of a thiamine salvage pathway. Thus, catalyzes the conversion of 4-amino-5-aminomethyl-2-methylpyrimidine to 4-amino-5-hydroxymethyl-2-methylpyrimidine (HMP).</text>
</comment>
<feature type="domain" description="Thiaminase-2/PQQC" evidence="11">
    <location>
        <begin position="10"/>
        <end position="216"/>
    </location>
</feature>
<evidence type="ECO:0000256" key="9">
    <source>
        <dbReference type="PIRNR" id="PIRNR003170"/>
    </source>
</evidence>
<evidence type="ECO:0000259" key="11">
    <source>
        <dbReference type="Pfam" id="PF03070"/>
    </source>
</evidence>
<dbReference type="GO" id="GO:0005829">
    <property type="term" value="C:cytosol"/>
    <property type="evidence" value="ECO:0007669"/>
    <property type="project" value="TreeGrafter"/>
</dbReference>
<comment type="catalytic activity">
    <reaction evidence="8 9">
        <text>thiamine + H2O = 5-(2-hydroxyethyl)-4-methylthiazole + 4-amino-5-hydroxymethyl-2-methylpyrimidine + H(+)</text>
        <dbReference type="Rhea" id="RHEA:17509"/>
        <dbReference type="ChEBI" id="CHEBI:15377"/>
        <dbReference type="ChEBI" id="CHEBI:15378"/>
        <dbReference type="ChEBI" id="CHEBI:16892"/>
        <dbReference type="ChEBI" id="CHEBI:17957"/>
        <dbReference type="ChEBI" id="CHEBI:18385"/>
        <dbReference type="EC" id="3.5.99.2"/>
    </reaction>
</comment>
<feature type="active site" description="Proton donor" evidence="10">
    <location>
        <position position="207"/>
    </location>
</feature>
<evidence type="ECO:0000256" key="8">
    <source>
        <dbReference type="ARBA" id="ARBA00048337"/>
    </source>
</evidence>
<evidence type="ECO:0000313" key="12">
    <source>
        <dbReference type="EMBL" id="MBC2397826.1"/>
    </source>
</evidence>
<dbReference type="InterPro" id="IPR050967">
    <property type="entry name" value="Thiamine_Salvage_TenA"/>
</dbReference>
<comment type="similarity">
    <text evidence="3 9">Belongs to the TenA family.</text>
</comment>
<comment type="pathway">
    <text evidence="2 9">Cofactor biosynthesis; thiamine diphosphate biosynthesis.</text>
</comment>
<evidence type="ECO:0000256" key="10">
    <source>
        <dbReference type="PIRSR" id="PIRSR003170-1"/>
    </source>
</evidence>
<comment type="caution">
    <text evidence="12">The sequence shown here is derived from an EMBL/GenBank/DDBJ whole genome shotgun (WGS) entry which is preliminary data.</text>
</comment>
<gene>
    <name evidence="12" type="primary">tenA</name>
    <name evidence="12" type="ORF">HGG79_08570</name>
</gene>
<sequence length="219" mass="25811">MKFSERLYESVKEIWQSYYEHPFVKGIGDGTLEVDKFKYYMIQDYLYLLDYAKIYALGIVKADTEEVMQGFSSMVNGILNGEMSIHRSYMKRLGISQEEIKDAKASLDNISYTHYMLAVSHTGNLADLTVSLLSCMWSYLEIGRNLSKVPNSTEHEFYGEWIRGYISKEYEELTQWVIDLTDELARDMSEKELKKLEEIFINTSKYEYMFWEMSYNKGM</sequence>
<evidence type="ECO:0000256" key="1">
    <source>
        <dbReference type="ARBA" id="ARBA00001881"/>
    </source>
</evidence>
<dbReference type="EC" id="3.5.99.2" evidence="5 9"/>
<dbReference type="PANTHER" id="PTHR43198">
    <property type="entry name" value="BIFUNCTIONAL TH2 PROTEIN"/>
    <property type="match status" value="1"/>
</dbReference>
<dbReference type="SUPFAM" id="SSF48613">
    <property type="entry name" value="Heme oxygenase-like"/>
    <property type="match status" value="1"/>
</dbReference>
<dbReference type="PANTHER" id="PTHR43198:SF2">
    <property type="entry name" value="SI:CH1073-67J19.1-RELATED"/>
    <property type="match status" value="1"/>
</dbReference>
<keyword evidence="9" id="KW-0378">Hydrolase</keyword>
<evidence type="ECO:0000313" key="13">
    <source>
        <dbReference type="Proteomes" id="UP000563151"/>
    </source>
</evidence>
<dbReference type="PIRSF" id="PIRSF003170">
    <property type="entry name" value="Pet18p"/>
    <property type="match status" value="1"/>
</dbReference>
<dbReference type="CDD" id="cd19361">
    <property type="entry name" value="TenA_C_HP1287-like"/>
    <property type="match status" value="1"/>
</dbReference>
<dbReference type="GO" id="GO:0009228">
    <property type="term" value="P:thiamine biosynthetic process"/>
    <property type="evidence" value="ECO:0007669"/>
    <property type="project" value="UniProtKB-KW"/>
</dbReference>
<dbReference type="InterPro" id="IPR016084">
    <property type="entry name" value="Haem_Oase-like_multi-hlx"/>
</dbReference>
<dbReference type="InterPro" id="IPR004305">
    <property type="entry name" value="Thiaminase-2/PQQC"/>
</dbReference>
<dbReference type="Proteomes" id="UP000563151">
    <property type="component" value="Unassembled WGS sequence"/>
</dbReference>
<dbReference type="InterPro" id="IPR026285">
    <property type="entry name" value="TenA_E"/>
</dbReference>
<dbReference type="InterPro" id="IPR027574">
    <property type="entry name" value="Thiaminase_II"/>
</dbReference>
<reference evidence="12 13" key="1">
    <citation type="submission" date="2020-04" db="EMBL/GenBank/DDBJ databases">
        <title>Genomic insights into acetone-butanol-ethanol (ABE) fermentation by sequencing solventogenic clostridia strains.</title>
        <authorList>
            <person name="Brown S."/>
        </authorList>
    </citation>
    <scope>NUCLEOTIDE SEQUENCE [LARGE SCALE GENOMIC DNA]</scope>
    <source>
        <strain evidence="12 13">DJ011</strain>
    </source>
</reference>
<name>A0A923J004_CLOTT</name>
<keyword evidence="13" id="KW-1185">Reference proteome</keyword>
<evidence type="ECO:0000256" key="7">
    <source>
        <dbReference type="ARBA" id="ARBA00022977"/>
    </source>
</evidence>
<proteinExistence type="inferred from homology"/>
<comment type="catalytic activity">
    <reaction evidence="1 9">
        <text>4-amino-5-aminomethyl-2-methylpyrimidine + H2O = 4-amino-5-hydroxymethyl-2-methylpyrimidine + NH4(+)</text>
        <dbReference type="Rhea" id="RHEA:31799"/>
        <dbReference type="ChEBI" id="CHEBI:15377"/>
        <dbReference type="ChEBI" id="CHEBI:16892"/>
        <dbReference type="ChEBI" id="CHEBI:28938"/>
        <dbReference type="ChEBI" id="CHEBI:63416"/>
        <dbReference type="EC" id="3.5.99.2"/>
    </reaction>
</comment>
<organism evidence="12 13">
    <name type="scientific">Clostridium tetanomorphum</name>
    <dbReference type="NCBI Taxonomy" id="1553"/>
    <lineage>
        <taxon>Bacteria</taxon>
        <taxon>Bacillati</taxon>
        <taxon>Bacillota</taxon>
        <taxon>Clostridia</taxon>
        <taxon>Eubacteriales</taxon>
        <taxon>Clostridiaceae</taxon>
        <taxon>Clostridium</taxon>
    </lineage>
</organism>
<evidence type="ECO:0000256" key="5">
    <source>
        <dbReference type="ARBA" id="ARBA00012684"/>
    </source>
</evidence>
<dbReference type="RefSeq" id="WP_035152152.1">
    <property type="nucleotide sequence ID" value="NZ_JAAZWO010000008.1"/>
</dbReference>
<keyword evidence="7 9" id="KW-0784">Thiamine biosynthesis</keyword>
<evidence type="ECO:0000256" key="2">
    <source>
        <dbReference type="ARBA" id="ARBA00004948"/>
    </source>
</evidence>